<evidence type="ECO:0000313" key="1">
    <source>
        <dbReference type="EMBL" id="RLU15879.1"/>
    </source>
</evidence>
<dbReference type="EMBL" id="QOIP01000012">
    <property type="protein sequence ID" value="RLU15879.1"/>
    <property type="molecule type" value="Genomic_DNA"/>
</dbReference>
<reference evidence="1" key="1">
    <citation type="journal article" date="2018" name="Genome Res.">
        <title>The genomic architecture and molecular evolution of ant odorant receptors.</title>
        <authorList>
            <person name="McKenzie S.K."/>
            <person name="Kronauer D.J.C."/>
        </authorList>
    </citation>
    <scope>NUCLEOTIDE SEQUENCE [LARGE SCALE GENOMIC DNA]</scope>
    <source>
        <strain evidence="1">Clonal line C1</strain>
    </source>
</reference>
<sequence length="44" mass="4897">MSHIFLSIPFLVLLLIINVLSIIFNDNVTPPKGKLGYENLINAT</sequence>
<gene>
    <name evidence="1" type="ORF">DMN91_011635</name>
</gene>
<comment type="caution">
    <text evidence="1">The sequence shown here is derived from an EMBL/GenBank/DDBJ whole genome shotgun (WGS) entry which is preliminary data.</text>
</comment>
<feature type="non-terminal residue" evidence="1">
    <location>
        <position position="44"/>
    </location>
</feature>
<dbReference type="AlphaFoldDB" id="A0A3L8D6J9"/>
<organism evidence="1">
    <name type="scientific">Ooceraea biroi</name>
    <name type="common">Clonal raider ant</name>
    <name type="synonym">Cerapachys biroi</name>
    <dbReference type="NCBI Taxonomy" id="2015173"/>
    <lineage>
        <taxon>Eukaryota</taxon>
        <taxon>Metazoa</taxon>
        <taxon>Ecdysozoa</taxon>
        <taxon>Arthropoda</taxon>
        <taxon>Hexapoda</taxon>
        <taxon>Insecta</taxon>
        <taxon>Pterygota</taxon>
        <taxon>Neoptera</taxon>
        <taxon>Endopterygota</taxon>
        <taxon>Hymenoptera</taxon>
        <taxon>Apocrita</taxon>
        <taxon>Aculeata</taxon>
        <taxon>Formicoidea</taxon>
        <taxon>Formicidae</taxon>
        <taxon>Dorylinae</taxon>
        <taxon>Ooceraea</taxon>
    </lineage>
</organism>
<protein>
    <submittedName>
        <fullName evidence="1">Uncharacterized protein</fullName>
    </submittedName>
</protein>
<accession>A0A3L8D6J9</accession>
<dbReference type="Proteomes" id="UP000279307">
    <property type="component" value="Chromosome 12"/>
</dbReference>
<name>A0A3L8D6J9_OOCBI</name>
<proteinExistence type="predicted"/>
<reference evidence="1" key="2">
    <citation type="submission" date="2018-07" db="EMBL/GenBank/DDBJ databases">
        <authorList>
            <person name="Mckenzie S.K."/>
            <person name="Kronauer D.J.C."/>
        </authorList>
    </citation>
    <scope>NUCLEOTIDE SEQUENCE</scope>
    <source>
        <strain evidence="1">Clonal line C1</strain>
    </source>
</reference>